<organism evidence="3 4">
    <name type="scientific">Ignelater luminosus</name>
    <name type="common">Cucubano</name>
    <name type="synonym">Pyrophorus luminosus</name>
    <dbReference type="NCBI Taxonomy" id="2038154"/>
    <lineage>
        <taxon>Eukaryota</taxon>
        <taxon>Metazoa</taxon>
        <taxon>Ecdysozoa</taxon>
        <taxon>Arthropoda</taxon>
        <taxon>Hexapoda</taxon>
        <taxon>Insecta</taxon>
        <taxon>Pterygota</taxon>
        <taxon>Neoptera</taxon>
        <taxon>Endopterygota</taxon>
        <taxon>Coleoptera</taxon>
        <taxon>Polyphaga</taxon>
        <taxon>Elateriformia</taxon>
        <taxon>Elateroidea</taxon>
        <taxon>Elateridae</taxon>
        <taxon>Agrypninae</taxon>
        <taxon>Pyrophorini</taxon>
        <taxon>Ignelater</taxon>
    </lineage>
</organism>
<evidence type="ECO:0000256" key="1">
    <source>
        <dbReference type="SAM" id="MobiDB-lite"/>
    </source>
</evidence>
<comment type="caution">
    <text evidence="3">The sequence shown here is derived from an EMBL/GenBank/DDBJ whole genome shotgun (WGS) entry which is preliminary data.</text>
</comment>
<dbReference type="AlphaFoldDB" id="A0A8K0FXV0"/>
<dbReference type="SUPFAM" id="SSF47986">
    <property type="entry name" value="DEATH domain"/>
    <property type="match status" value="1"/>
</dbReference>
<dbReference type="InterPro" id="IPR011029">
    <property type="entry name" value="DEATH-like_dom_sf"/>
</dbReference>
<dbReference type="Proteomes" id="UP000801492">
    <property type="component" value="Unassembled WGS sequence"/>
</dbReference>
<dbReference type="Gene3D" id="1.10.533.10">
    <property type="entry name" value="Death Domain, Fas"/>
    <property type="match status" value="1"/>
</dbReference>
<accession>A0A8K0FXV0</accession>
<dbReference type="Pfam" id="PF14786">
    <property type="entry name" value="Death_2"/>
    <property type="match status" value="1"/>
</dbReference>
<proteinExistence type="predicted"/>
<feature type="region of interest" description="Disordered" evidence="1">
    <location>
        <begin position="183"/>
        <end position="208"/>
    </location>
</feature>
<evidence type="ECO:0000313" key="3">
    <source>
        <dbReference type="EMBL" id="KAF2880647.1"/>
    </source>
</evidence>
<evidence type="ECO:0000259" key="2">
    <source>
        <dbReference type="Pfam" id="PF14786"/>
    </source>
</evidence>
<protein>
    <recommendedName>
        <fullName evidence="2">Tube Death domain-containing protein</fullName>
    </recommendedName>
</protein>
<keyword evidence="4" id="KW-1185">Reference proteome</keyword>
<feature type="domain" description="Tube Death" evidence="2">
    <location>
        <begin position="5"/>
        <end position="132"/>
    </location>
</feature>
<dbReference type="InterPro" id="IPR029397">
    <property type="entry name" value="Tube_Death"/>
</dbReference>
<reference evidence="3" key="1">
    <citation type="submission" date="2019-08" db="EMBL/GenBank/DDBJ databases">
        <title>The genome of the North American firefly Photinus pyralis.</title>
        <authorList>
            <consortium name="Photinus pyralis genome working group"/>
            <person name="Fallon T.R."/>
            <person name="Sander Lower S.E."/>
            <person name="Weng J.-K."/>
        </authorList>
    </citation>
    <scope>NUCLEOTIDE SEQUENCE</scope>
    <source>
        <strain evidence="3">TRF0915ILg1</strain>
        <tissue evidence="3">Whole body</tissue>
    </source>
</reference>
<sequence length="208" mass="23862">MDISMEIRKLPYNYIQELACILGSSWKKLMVIIPKYLDENYYQCNISVTNPHRYISDHFRLLEDASFKTQRPCLEILFCEWGTSGRVRPDLGHLLHLLIKAELYRAADYVAIVLLEQLSPIRPQKGPAALVNTTLPDLREQEIKNIVESLNYPSSLISYLISNSQDVNLNSNVPNVRPKVKKIHSGSSISSAENNRKRHMHEITISDD</sequence>
<evidence type="ECO:0000313" key="4">
    <source>
        <dbReference type="Proteomes" id="UP000801492"/>
    </source>
</evidence>
<dbReference type="EMBL" id="VTPC01090934">
    <property type="protein sequence ID" value="KAF2880647.1"/>
    <property type="molecule type" value="Genomic_DNA"/>
</dbReference>
<name>A0A8K0FXV0_IGNLU</name>
<gene>
    <name evidence="3" type="ORF">ILUMI_25541</name>
</gene>
<dbReference type="OrthoDB" id="4062651at2759"/>